<evidence type="ECO:0000313" key="1">
    <source>
        <dbReference type="EMBL" id="RGT61746.1"/>
    </source>
</evidence>
<dbReference type="InterPro" id="IPR007374">
    <property type="entry name" value="ASCH_domain"/>
</dbReference>
<dbReference type="Gene3D" id="3.40.630.110">
    <property type="entry name" value="GNAT acetyltransferase-like"/>
    <property type="match status" value="1"/>
</dbReference>
<dbReference type="Gene3D" id="3.40.630.30">
    <property type="match status" value="1"/>
</dbReference>
<dbReference type="InterPro" id="IPR015947">
    <property type="entry name" value="PUA-like_sf"/>
</dbReference>
<dbReference type="PANTHER" id="PTHR39203:SF1">
    <property type="entry name" value="CYTOPLASMIC PROTEIN"/>
    <property type="match status" value="1"/>
</dbReference>
<dbReference type="PANTHER" id="PTHR39203">
    <property type="entry name" value="CYTOPLASMIC PROTEIN-RELATED"/>
    <property type="match status" value="1"/>
</dbReference>
<reference evidence="1 2" key="1">
    <citation type="submission" date="2018-08" db="EMBL/GenBank/DDBJ databases">
        <title>A genome reference for cultivated species of the human gut microbiota.</title>
        <authorList>
            <person name="Zou Y."/>
            <person name="Xue W."/>
            <person name="Luo G."/>
        </authorList>
    </citation>
    <scope>NUCLEOTIDE SEQUENCE [LARGE SCALE GENOMIC DNA]</scope>
    <source>
        <strain evidence="1 2">AF18-38</strain>
    </source>
</reference>
<accession>A0A412PP73</accession>
<dbReference type="InterPro" id="IPR000182">
    <property type="entry name" value="GNAT_dom"/>
</dbReference>
<dbReference type="PROSITE" id="PS51186">
    <property type="entry name" value="GNAT"/>
    <property type="match status" value="1"/>
</dbReference>
<dbReference type="InterPro" id="IPR016181">
    <property type="entry name" value="Acyl_CoA_acyltransferase"/>
</dbReference>
<dbReference type="InterPro" id="IPR042573">
    <property type="entry name" value="GNAT_acetyltra_N"/>
</dbReference>
<dbReference type="InterPro" id="IPR009326">
    <property type="entry name" value="DUF984"/>
</dbReference>
<sequence>MKAVSIEPRLQECFQHWQKNMVRYSLKAKLGQFYTNKDETAVLYEQGDFLFLAGQADMALLADYRDFCKPDYRILISEEASWQGCLSSCPALSPFTRYAFKDEADFDDKVLKNIVEQLSEQFCMEAIDQRTYQELAQEEWSQDLQGNFATFKDFQEGGAFGFVIRKGQEIVAGVSTALVYQKAIEIEIATKPTYQQQGLATVLGAKMILASLQCGVFPLWDAHNEASKKIAEKLGYQCLGAYPAYELKLQIGETMTPEQLWNEYKIINPAIGDDIDAWAFGVEPDQLADLVLKREKSATASAYDLYQIDGEPIPQAGTFDVILDGQGQAVCIIKVTKVTVVPFNQVSAEHAFKEGEGDKSLAYWRQVHEELFTEWMAEAGLAFSEETGVVLEEFCKVYPI</sequence>
<dbReference type="Pfam" id="PF04266">
    <property type="entry name" value="ASCH"/>
    <property type="match status" value="1"/>
</dbReference>
<dbReference type="EMBL" id="QRWZ01000003">
    <property type="protein sequence ID" value="RGT61746.1"/>
    <property type="molecule type" value="Genomic_DNA"/>
</dbReference>
<gene>
    <name evidence="1" type="ORF">DWX18_03720</name>
</gene>
<dbReference type="SUPFAM" id="SSF88697">
    <property type="entry name" value="PUA domain-like"/>
    <property type="match status" value="1"/>
</dbReference>
<dbReference type="GO" id="GO:0016747">
    <property type="term" value="F:acyltransferase activity, transferring groups other than amino-acyl groups"/>
    <property type="evidence" value="ECO:0007669"/>
    <property type="project" value="InterPro"/>
</dbReference>
<dbReference type="InterPro" id="IPR027365">
    <property type="entry name" value="GNAT_acetyltra_YdfB-like"/>
</dbReference>
<comment type="caution">
    <text evidence="1">The sequence shown here is derived from an EMBL/GenBank/DDBJ whole genome shotgun (WGS) entry which is preliminary data.</text>
</comment>
<organism evidence="1 2">
    <name type="scientific">Streptococcus anginosus</name>
    <dbReference type="NCBI Taxonomy" id="1328"/>
    <lineage>
        <taxon>Bacteria</taxon>
        <taxon>Bacillati</taxon>
        <taxon>Bacillota</taxon>
        <taxon>Bacilli</taxon>
        <taxon>Lactobacillales</taxon>
        <taxon>Streptococcaceae</taxon>
        <taxon>Streptococcus</taxon>
        <taxon>Streptococcus anginosus group</taxon>
    </lineage>
</organism>
<dbReference type="Gene3D" id="3.10.400.10">
    <property type="entry name" value="Sulfate adenylyltransferase"/>
    <property type="match status" value="1"/>
</dbReference>
<keyword evidence="1" id="KW-0808">Transferase</keyword>
<protein>
    <submittedName>
        <fullName evidence="1">GNAT family N-acetyltransferase</fullName>
    </submittedName>
</protein>
<dbReference type="Pfam" id="PF12746">
    <property type="entry name" value="GNAT_acetyltran"/>
    <property type="match status" value="1"/>
</dbReference>
<dbReference type="Proteomes" id="UP000284046">
    <property type="component" value="Unassembled WGS sequence"/>
</dbReference>
<proteinExistence type="predicted"/>
<dbReference type="CDD" id="cd06553">
    <property type="entry name" value="ASCH_Ef3133_like"/>
    <property type="match status" value="1"/>
</dbReference>
<dbReference type="SMART" id="SM01022">
    <property type="entry name" value="ASCH"/>
    <property type="match status" value="1"/>
</dbReference>
<dbReference type="AlphaFoldDB" id="A0A412PP73"/>
<evidence type="ECO:0000313" key="2">
    <source>
        <dbReference type="Proteomes" id="UP000284046"/>
    </source>
</evidence>
<name>A0A412PP73_STRAP</name>
<dbReference type="SUPFAM" id="SSF55729">
    <property type="entry name" value="Acyl-CoA N-acyltransferases (Nat)"/>
    <property type="match status" value="1"/>
</dbReference>